<dbReference type="EMBL" id="CP022605">
    <property type="protein sequence ID" value="ASV88118.1"/>
    <property type="molecule type" value="Genomic_DNA"/>
</dbReference>
<geneLocation type="plasmid" evidence="1 2">
    <name>unnamed1</name>
</geneLocation>
<evidence type="ECO:0000313" key="2">
    <source>
        <dbReference type="Proteomes" id="UP000215256"/>
    </source>
</evidence>
<evidence type="ECO:0000313" key="1">
    <source>
        <dbReference type="EMBL" id="ASV88118.1"/>
    </source>
</evidence>
<name>A0A248UN54_9HYPH</name>
<sequence length="46" mass="4963">MEDCFGSFHNIKLLLRSAVYKNLMSVAVIGNFVSLGSNADAMLGPM</sequence>
<keyword evidence="1" id="KW-0614">Plasmid</keyword>
<reference evidence="1 2" key="1">
    <citation type="submission" date="2017-07" db="EMBL/GenBank/DDBJ databases">
        <title>Phylogenetic study on the rhizospheric bacterium Ochrobactrum sp. A44.</title>
        <authorList>
            <person name="Krzyzanowska D.M."/>
            <person name="Ossowicki A."/>
            <person name="Rajewska M."/>
            <person name="Maciag T."/>
            <person name="Kaczynski Z."/>
            <person name="Czerwicka M."/>
            <person name="Jafra S."/>
        </authorList>
    </citation>
    <scope>NUCLEOTIDE SEQUENCE [LARGE SCALE GENOMIC DNA]</scope>
    <source>
        <strain evidence="1 2">A44</strain>
        <plasmid evidence="1 2">unnamed1</plasmid>
    </source>
</reference>
<dbReference type="Proteomes" id="UP000215256">
    <property type="component" value="Plasmid unnamed1"/>
</dbReference>
<accession>A0A248UN54</accession>
<dbReference type="AlphaFoldDB" id="A0A248UN54"/>
<protein>
    <submittedName>
        <fullName evidence="1">Uncharacterized protein</fullName>
    </submittedName>
</protein>
<dbReference type="KEGG" id="och:CES85_3293"/>
<proteinExistence type="predicted"/>
<gene>
    <name evidence="1" type="ORF">CES85_3293</name>
</gene>
<organism evidence="1 2">
    <name type="scientific">Ochrobactrum quorumnocens</name>
    <dbReference type="NCBI Taxonomy" id="271865"/>
    <lineage>
        <taxon>Bacteria</taxon>
        <taxon>Pseudomonadati</taxon>
        <taxon>Pseudomonadota</taxon>
        <taxon>Alphaproteobacteria</taxon>
        <taxon>Hyphomicrobiales</taxon>
        <taxon>Brucellaceae</taxon>
        <taxon>Brucella/Ochrobactrum group</taxon>
        <taxon>Ochrobactrum</taxon>
    </lineage>
</organism>